<accession>A0ABT4I4T0</accession>
<evidence type="ECO:0000256" key="3">
    <source>
        <dbReference type="ARBA" id="ARBA00023163"/>
    </source>
</evidence>
<organism evidence="5 6">
    <name type="scientific">Actinomyces israelii</name>
    <dbReference type="NCBI Taxonomy" id="1659"/>
    <lineage>
        <taxon>Bacteria</taxon>
        <taxon>Bacillati</taxon>
        <taxon>Actinomycetota</taxon>
        <taxon>Actinomycetes</taxon>
        <taxon>Actinomycetales</taxon>
        <taxon>Actinomycetaceae</taxon>
        <taxon>Actinomyces</taxon>
    </lineage>
</organism>
<evidence type="ECO:0000259" key="4">
    <source>
        <dbReference type="PROSITE" id="PS50932"/>
    </source>
</evidence>
<protein>
    <submittedName>
        <fullName evidence="5">LacI family DNA-binding transcriptional regulator</fullName>
    </submittedName>
</protein>
<evidence type="ECO:0000313" key="6">
    <source>
        <dbReference type="Proteomes" id="UP001072034"/>
    </source>
</evidence>
<keyword evidence="1" id="KW-0805">Transcription regulation</keyword>
<sequence>MADGAARRPTLKDIAGVTGLSMSTVSRALNGSPRIGRRTRERIEREAARLGYQADLAGSLLRAARPRNIGLICRLDQELHFTYHNKILAEADERELRVIVQSIGESLSARRAVRALNQLRCCAAIVVDPGSIDGVAGADIGMHLVIIGQEAPVAGADLVTSDNRRGMREIAEHLAALGHRRVIYLDGPEGRSAAERRSAFREAAGGASLEYEIVAAGARADDGYGAASRLLDPGGSAHDGSVSAMICYNDQCAQGAMVAILRSGRTPGRDISLTGCDNSRIASSRAFNMTSIDRGPAEVARIAVELASRRLDDASGAEPERRSVATRMVVRGSTGAVGGGR</sequence>
<dbReference type="CDD" id="cd01392">
    <property type="entry name" value="HTH_LacI"/>
    <property type="match status" value="1"/>
</dbReference>
<dbReference type="SUPFAM" id="SSF53822">
    <property type="entry name" value="Periplasmic binding protein-like I"/>
    <property type="match status" value="1"/>
</dbReference>
<dbReference type="PROSITE" id="PS50932">
    <property type="entry name" value="HTH_LACI_2"/>
    <property type="match status" value="1"/>
</dbReference>
<dbReference type="PANTHER" id="PTHR30146:SF109">
    <property type="entry name" value="HTH-TYPE TRANSCRIPTIONAL REGULATOR GALS"/>
    <property type="match status" value="1"/>
</dbReference>
<comment type="caution">
    <text evidence="5">The sequence shown here is derived from an EMBL/GenBank/DDBJ whole genome shotgun (WGS) entry which is preliminary data.</text>
</comment>
<dbReference type="CDD" id="cd06267">
    <property type="entry name" value="PBP1_LacI_sugar_binding-like"/>
    <property type="match status" value="1"/>
</dbReference>
<reference evidence="5" key="1">
    <citation type="submission" date="2022-10" db="EMBL/GenBank/DDBJ databases">
        <title>Genome sequence of Actinomyces israelii ATCC 10048.</title>
        <authorList>
            <person name="Watt R.M."/>
            <person name="Tong W.M."/>
        </authorList>
    </citation>
    <scope>NUCLEOTIDE SEQUENCE</scope>
    <source>
        <strain evidence="5">ATCC 10048</strain>
    </source>
</reference>
<dbReference type="InterPro" id="IPR046335">
    <property type="entry name" value="LacI/GalR-like_sensor"/>
</dbReference>
<dbReference type="Proteomes" id="UP001072034">
    <property type="component" value="Unassembled WGS sequence"/>
</dbReference>
<name>A0ABT4I4T0_9ACTO</name>
<dbReference type="SMART" id="SM00354">
    <property type="entry name" value="HTH_LACI"/>
    <property type="match status" value="1"/>
</dbReference>
<feature type="domain" description="HTH lacI-type" evidence="4">
    <location>
        <begin position="9"/>
        <end position="63"/>
    </location>
</feature>
<dbReference type="InterPro" id="IPR000843">
    <property type="entry name" value="HTH_LacI"/>
</dbReference>
<keyword evidence="6" id="KW-1185">Reference proteome</keyword>
<dbReference type="RefSeq" id="WP_268916319.1">
    <property type="nucleotide sequence ID" value="NZ_JAPTMY010000001.1"/>
</dbReference>
<dbReference type="Gene3D" id="3.40.50.2300">
    <property type="match status" value="2"/>
</dbReference>
<dbReference type="Pfam" id="PF13377">
    <property type="entry name" value="Peripla_BP_3"/>
    <property type="match status" value="1"/>
</dbReference>
<dbReference type="PANTHER" id="PTHR30146">
    <property type="entry name" value="LACI-RELATED TRANSCRIPTIONAL REPRESSOR"/>
    <property type="match status" value="1"/>
</dbReference>
<dbReference type="Gene3D" id="1.10.260.40">
    <property type="entry name" value="lambda repressor-like DNA-binding domains"/>
    <property type="match status" value="1"/>
</dbReference>
<dbReference type="EMBL" id="JAPTMY010000001">
    <property type="protein sequence ID" value="MCZ0856531.1"/>
    <property type="molecule type" value="Genomic_DNA"/>
</dbReference>
<evidence type="ECO:0000313" key="5">
    <source>
        <dbReference type="EMBL" id="MCZ0856531.1"/>
    </source>
</evidence>
<keyword evidence="3" id="KW-0804">Transcription</keyword>
<gene>
    <name evidence="5" type="ORF">OHJ16_00510</name>
</gene>
<keyword evidence="2 5" id="KW-0238">DNA-binding</keyword>
<dbReference type="InterPro" id="IPR028082">
    <property type="entry name" value="Peripla_BP_I"/>
</dbReference>
<dbReference type="InterPro" id="IPR010982">
    <property type="entry name" value="Lambda_DNA-bd_dom_sf"/>
</dbReference>
<evidence type="ECO:0000256" key="1">
    <source>
        <dbReference type="ARBA" id="ARBA00023015"/>
    </source>
</evidence>
<dbReference type="GO" id="GO:0003677">
    <property type="term" value="F:DNA binding"/>
    <property type="evidence" value="ECO:0007669"/>
    <property type="project" value="UniProtKB-KW"/>
</dbReference>
<dbReference type="Pfam" id="PF00356">
    <property type="entry name" value="LacI"/>
    <property type="match status" value="1"/>
</dbReference>
<evidence type="ECO:0000256" key="2">
    <source>
        <dbReference type="ARBA" id="ARBA00023125"/>
    </source>
</evidence>
<proteinExistence type="predicted"/>
<dbReference type="SUPFAM" id="SSF47413">
    <property type="entry name" value="lambda repressor-like DNA-binding domains"/>
    <property type="match status" value="1"/>
</dbReference>